<dbReference type="PANTHER" id="PTHR42740">
    <property type="entry name" value="RIBONUCLEASE VAPC3"/>
    <property type="match status" value="1"/>
</dbReference>
<keyword evidence="2" id="KW-0540">Nuclease</keyword>
<dbReference type="GO" id="GO:0004540">
    <property type="term" value="F:RNA nuclease activity"/>
    <property type="evidence" value="ECO:0007669"/>
    <property type="project" value="TreeGrafter"/>
</dbReference>
<evidence type="ECO:0000256" key="5">
    <source>
        <dbReference type="ARBA" id="ARBA00022842"/>
    </source>
</evidence>
<evidence type="ECO:0000256" key="1">
    <source>
        <dbReference type="ARBA" id="ARBA00022649"/>
    </source>
</evidence>
<dbReference type="InterPro" id="IPR051749">
    <property type="entry name" value="PINc/VapC_TA_RNase"/>
</dbReference>
<name>A0A975F639_9SPIR</name>
<evidence type="ECO:0000313" key="8">
    <source>
        <dbReference type="Proteomes" id="UP000671908"/>
    </source>
</evidence>
<evidence type="ECO:0000313" key="7">
    <source>
        <dbReference type="EMBL" id="QTQ14649.1"/>
    </source>
</evidence>
<keyword evidence="4" id="KW-0378">Hydrolase</keyword>
<dbReference type="AlphaFoldDB" id="A0A975F639"/>
<feature type="domain" description="PIN" evidence="6">
    <location>
        <begin position="2"/>
        <end position="113"/>
    </location>
</feature>
<sequence>MILVDTNIIIDFWNNPTEEAKKIFEEYEIATCGVIKTELLRGSNLDKQFLQIAEALNDFSYLSFSDNDWLGLSKQFITLKQNGLAVPFQDAMIAYIAIKYACKVWTNDKHFKLMQEFLPQLDLFDWKENKKLEGLTSTAETSRSR</sequence>
<evidence type="ECO:0000256" key="3">
    <source>
        <dbReference type="ARBA" id="ARBA00022723"/>
    </source>
</evidence>
<dbReference type="InterPro" id="IPR002716">
    <property type="entry name" value="PIN_dom"/>
</dbReference>
<keyword evidence="1" id="KW-1277">Toxin-antitoxin system</keyword>
<dbReference type="SUPFAM" id="SSF88723">
    <property type="entry name" value="PIN domain-like"/>
    <property type="match status" value="1"/>
</dbReference>
<dbReference type="EMBL" id="CP054142">
    <property type="protein sequence ID" value="QTQ14649.1"/>
    <property type="molecule type" value="Genomic_DNA"/>
</dbReference>
<dbReference type="Gene3D" id="3.40.50.1010">
    <property type="entry name" value="5'-nuclease"/>
    <property type="match status" value="1"/>
</dbReference>
<proteinExistence type="predicted"/>
<dbReference type="InterPro" id="IPR029060">
    <property type="entry name" value="PIN-like_dom_sf"/>
</dbReference>
<evidence type="ECO:0000259" key="6">
    <source>
        <dbReference type="Pfam" id="PF01850"/>
    </source>
</evidence>
<organism evidence="7 8">
    <name type="scientific">Treponema parvum</name>
    <dbReference type="NCBI Taxonomy" id="138851"/>
    <lineage>
        <taxon>Bacteria</taxon>
        <taxon>Pseudomonadati</taxon>
        <taxon>Spirochaetota</taxon>
        <taxon>Spirochaetia</taxon>
        <taxon>Spirochaetales</taxon>
        <taxon>Treponemataceae</taxon>
        <taxon>Treponema</taxon>
    </lineage>
</organism>
<dbReference type="Pfam" id="PF01850">
    <property type="entry name" value="PIN"/>
    <property type="match status" value="1"/>
</dbReference>
<dbReference type="GO" id="GO:0046872">
    <property type="term" value="F:metal ion binding"/>
    <property type="evidence" value="ECO:0007669"/>
    <property type="project" value="UniProtKB-KW"/>
</dbReference>
<accession>A0A975F639</accession>
<dbReference type="GO" id="GO:0016787">
    <property type="term" value="F:hydrolase activity"/>
    <property type="evidence" value="ECO:0007669"/>
    <property type="project" value="UniProtKB-KW"/>
</dbReference>
<evidence type="ECO:0000256" key="2">
    <source>
        <dbReference type="ARBA" id="ARBA00022722"/>
    </source>
</evidence>
<evidence type="ECO:0000256" key="4">
    <source>
        <dbReference type="ARBA" id="ARBA00022801"/>
    </source>
</evidence>
<dbReference type="Proteomes" id="UP000671908">
    <property type="component" value="Chromosome"/>
</dbReference>
<dbReference type="KEGG" id="tpav:HRQ91_09355"/>
<protein>
    <submittedName>
        <fullName evidence="7">PIN domain-containing protein</fullName>
    </submittedName>
</protein>
<keyword evidence="8" id="KW-1185">Reference proteome</keyword>
<dbReference type="RefSeq" id="WP_210119296.1">
    <property type="nucleotide sequence ID" value="NZ_CP054142.1"/>
</dbReference>
<keyword evidence="3" id="KW-0479">Metal-binding</keyword>
<gene>
    <name evidence="7" type="ORF">HRQ91_09355</name>
</gene>
<keyword evidence="5" id="KW-0460">Magnesium</keyword>
<dbReference type="PANTHER" id="PTHR42740:SF1">
    <property type="entry name" value="RIBONUCLEASE VAPC3"/>
    <property type="match status" value="1"/>
</dbReference>
<reference evidence="7 8" key="1">
    <citation type="journal article" date="2021" name="Microbiol. Resour. Announc.">
        <title>Complete Genome Sequences of Three Human Oral Treponema parvum Isolates.</title>
        <authorList>
            <person name="Zeng H."/>
            <person name="Watt R.M."/>
        </authorList>
    </citation>
    <scope>NUCLEOTIDE SEQUENCE [LARGE SCALE GENOMIC DNA]</scope>
    <source>
        <strain evidence="7 8">ATCC 700770</strain>
    </source>
</reference>